<dbReference type="EMBL" id="JAQQAL010000006">
    <property type="protein sequence ID" value="MDC7225364.1"/>
    <property type="molecule type" value="Genomic_DNA"/>
</dbReference>
<dbReference type="PANTHER" id="PTHR39338">
    <property type="entry name" value="BLL5662 PROTEIN-RELATED"/>
    <property type="match status" value="1"/>
</dbReference>
<accession>A0AAJ1MMD1</accession>
<evidence type="ECO:0000313" key="2">
    <source>
        <dbReference type="Proteomes" id="UP001221217"/>
    </source>
</evidence>
<gene>
    <name evidence="1" type="ORF">PQJ61_01220</name>
</gene>
<dbReference type="AlphaFoldDB" id="A0AAJ1MMD1"/>
<dbReference type="Proteomes" id="UP001221217">
    <property type="component" value="Unassembled WGS sequence"/>
</dbReference>
<proteinExistence type="predicted"/>
<evidence type="ECO:0008006" key="3">
    <source>
        <dbReference type="Google" id="ProtNLM"/>
    </source>
</evidence>
<evidence type="ECO:0000313" key="1">
    <source>
        <dbReference type="EMBL" id="MDC7225364.1"/>
    </source>
</evidence>
<dbReference type="PANTHER" id="PTHR39338:SF7">
    <property type="entry name" value="BLL6692 PROTEIN"/>
    <property type="match status" value="1"/>
</dbReference>
<name>A0AAJ1MMD1_9SPIO</name>
<reference evidence="1 2" key="1">
    <citation type="submission" date="2022-12" db="EMBL/GenBank/DDBJ databases">
        <title>Metagenome assembled genome from gulf of manar.</title>
        <authorList>
            <person name="Kohli P."/>
            <person name="Pk S."/>
            <person name="Venkata Ramana C."/>
            <person name="Sasikala C."/>
        </authorList>
    </citation>
    <scope>NUCLEOTIDE SEQUENCE [LARGE SCALE GENOMIC DNA]</scope>
    <source>
        <strain evidence="1">JB008</strain>
    </source>
</reference>
<sequence>MFREFFRKLRDSGIPVSLKSFMTLQRALYLGLITNVYELYVTARSILIKSERYFDLYDQLFAAYFEGADAPLFDGINPDEDLAALIAKWLENPADAAREFDIDEMMLKNMSPDELLDYFQNRLLDQKERHDFGTKWIGTSGTSPTGHSGYHPSGMRVGGTSSKMTALKVAGDRRYRNYTTEGPLTEATMMEAMKRLRNMVPHGPRDRVDIDETIRNTMKNAGEIEIIFKQSLKDRLKIVLAIDNGGISMDPYVNIVKKLFDHANSFFKDLSVVYFHNTIYDKVWTDPSRFRHPVRIEQLMKRDPETRLIIVGDASMSPYELLYRNGIIHVEDRADAPGLDYLKQLEKNFPHTAWLNPVPEYLWEYTRSIGIIHNIFPMFEISLNGIEKAVAHLMAR</sequence>
<comment type="caution">
    <text evidence="1">The sequence shown here is derived from an EMBL/GenBank/DDBJ whole genome shotgun (WGS) entry which is preliminary data.</text>
</comment>
<organism evidence="1 2">
    <name type="scientific">Candidatus Thalassospirochaeta sargassi</name>
    <dbReference type="NCBI Taxonomy" id="3119039"/>
    <lineage>
        <taxon>Bacteria</taxon>
        <taxon>Pseudomonadati</taxon>
        <taxon>Spirochaetota</taxon>
        <taxon>Spirochaetia</taxon>
        <taxon>Spirochaetales</taxon>
        <taxon>Spirochaetaceae</taxon>
        <taxon>Candidatus Thalassospirochaeta</taxon>
    </lineage>
</organism>
<protein>
    <recommendedName>
        <fullName evidence="3">VWA containing CoxE family protein</fullName>
    </recommendedName>
</protein>